<dbReference type="AlphaFoldDB" id="A0A1M6FY69"/>
<sequence length="83" mass="9645">MPDHVHMLGIPPKISVSSFMGYLKGKSALMIFDKHANLKYKFGNRYFWTESYYVSTVGLNEATIKKYIQEQEKHDIMVDKLSV</sequence>
<dbReference type="GO" id="GO:0003677">
    <property type="term" value="F:DNA binding"/>
    <property type="evidence" value="ECO:0007669"/>
    <property type="project" value="InterPro"/>
</dbReference>
<dbReference type="SMART" id="SM01321">
    <property type="entry name" value="Y1_Tnp"/>
    <property type="match status" value="1"/>
</dbReference>
<dbReference type="Pfam" id="PF01797">
    <property type="entry name" value="Y1_Tnp"/>
    <property type="match status" value="1"/>
</dbReference>
<keyword evidence="3" id="KW-1185">Reference proteome</keyword>
<evidence type="ECO:0000313" key="3">
    <source>
        <dbReference type="Proteomes" id="UP000184442"/>
    </source>
</evidence>
<reference evidence="2 3" key="1">
    <citation type="submission" date="2016-11" db="EMBL/GenBank/DDBJ databases">
        <authorList>
            <person name="Jaros S."/>
            <person name="Januszkiewicz K."/>
            <person name="Wedrychowicz H."/>
        </authorList>
    </citation>
    <scope>NUCLEOTIDE SEQUENCE [LARGE SCALE GENOMIC DNA]</scope>
    <source>
        <strain evidence="2 3">DSM 19022</strain>
    </source>
</reference>
<accession>A0A1M6FY69</accession>
<name>A0A1M6FY69_9FIRM</name>
<evidence type="ECO:0000259" key="1">
    <source>
        <dbReference type="SMART" id="SM01321"/>
    </source>
</evidence>
<dbReference type="Proteomes" id="UP000184442">
    <property type="component" value="Unassembled WGS sequence"/>
</dbReference>
<feature type="domain" description="Transposase IS200-like" evidence="1">
    <location>
        <begin position="1"/>
        <end position="71"/>
    </location>
</feature>
<dbReference type="GO" id="GO:0006313">
    <property type="term" value="P:DNA transposition"/>
    <property type="evidence" value="ECO:0007669"/>
    <property type="project" value="InterPro"/>
</dbReference>
<proteinExistence type="predicted"/>
<dbReference type="Gene3D" id="3.30.70.1290">
    <property type="entry name" value="Transposase IS200-like"/>
    <property type="match status" value="1"/>
</dbReference>
<evidence type="ECO:0000313" key="2">
    <source>
        <dbReference type="EMBL" id="SHJ02590.1"/>
    </source>
</evidence>
<dbReference type="EMBL" id="FQZS01000013">
    <property type="protein sequence ID" value="SHJ02590.1"/>
    <property type="molecule type" value="Genomic_DNA"/>
</dbReference>
<dbReference type="NCBIfam" id="NF033573">
    <property type="entry name" value="transpos_IS200"/>
    <property type="match status" value="1"/>
</dbReference>
<feature type="non-terminal residue" evidence="2">
    <location>
        <position position="83"/>
    </location>
</feature>
<protein>
    <submittedName>
        <fullName evidence="2">Transposase IS200 like</fullName>
    </submittedName>
</protein>
<dbReference type="PANTHER" id="PTHR33360:SF2">
    <property type="entry name" value="TRANSPOSASE FOR INSERTION SEQUENCE ELEMENT IS200"/>
    <property type="match status" value="1"/>
</dbReference>
<dbReference type="GO" id="GO:0004803">
    <property type="term" value="F:transposase activity"/>
    <property type="evidence" value="ECO:0007669"/>
    <property type="project" value="InterPro"/>
</dbReference>
<dbReference type="PANTHER" id="PTHR33360">
    <property type="entry name" value="TRANSPOSASE FOR INSERTION SEQUENCE ELEMENT IS200"/>
    <property type="match status" value="1"/>
</dbReference>
<dbReference type="SUPFAM" id="SSF143422">
    <property type="entry name" value="Transposase IS200-like"/>
    <property type="match status" value="1"/>
</dbReference>
<dbReference type="InterPro" id="IPR036515">
    <property type="entry name" value="Transposase_17_sf"/>
</dbReference>
<dbReference type="InterPro" id="IPR002686">
    <property type="entry name" value="Transposase_17"/>
</dbReference>
<gene>
    <name evidence="2" type="ORF">SAMN02745176_02163</name>
</gene>
<organism evidence="2 3">
    <name type="scientific">Lutispora thermophila DSM 19022</name>
    <dbReference type="NCBI Taxonomy" id="1122184"/>
    <lineage>
        <taxon>Bacteria</taxon>
        <taxon>Bacillati</taxon>
        <taxon>Bacillota</taxon>
        <taxon>Clostridia</taxon>
        <taxon>Lutisporales</taxon>
        <taxon>Lutisporaceae</taxon>
        <taxon>Lutispora</taxon>
    </lineage>
</organism>